<dbReference type="AlphaFoldDB" id="A0AAN9XLV5"/>
<dbReference type="InterPro" id="IPR011989">
    <property type="entry name" value="ARM-like"/>
</dbReference>
<evidence type="ECO:0000256" key="4">
    <source>
        <dbReference type="ARBA" id="ARBA00022927"/>
    </source>
</evidence>
<dbReference type="Pfam" id="PF16186">
    <property type="entry name" value="Arm_3"/>
    <property type="match status" value="1"/>
</dbReference>
<dbReference type="Pfam" id="PF00514">
    <property type="entry name" value="Arm"/>
    <property type="match status" value="3"/>
</dbReference>
<dbReference type="GO" id="GO:0006606">
    <property type="term" value="P:protein import into nucleus"/>
    <property type="evidence" value="ECO:0007669"/>
    <property type="project" value="InterPro"/>
</dbReference>
<dbReference type="EMBL" id="JAYMYS010000004">
    <property type="protein sequence ID" value="KAK7397109.1"/>
    <property type="molecule type" value="Genomic_DNA"/>
</dbReference>
<keyword evidence="4 5" id="KW-0653">Protein transport</keyword>
<dbReference type="Gene3D" id="1.20.5.690">
    <property type="entry name" value="Importin-alpha, importin-beta-binding domain"/>
    <property type="match status" value="1"/>
</dbReference>
<sequence>MTHLRASYALVYSLFGHDSKRIVDPDYLRKVIKARMSLLPDSGSRSSSPSASARKKGYKSGIDGEACRRRREEDLIGIRKDKREETLLNKRRETKTPQPRGGSLWPFIPSMVKELRSLYPHHKPLITAHFKNLFTIGEIGPIDEILTQGVLPRFVHLLSMNDAPNVQLEVLQFLNNFASRSSLHTTVIVQLGLLPTFVNLLNFSSSKDIREEIVFALLIIAGESPDYRDLVLDHGALLPLLAQFELDSTLIMPSLATCCLCCLVRGRPPVNFEKVKPALPVLEQLIYSIDEEIVAEACWALSYLSDSSDNIQAIIEQGLCPKLVELLLYYSALSSLTYPSDAVIEPALQAIGNIVYAGKHVIDNQLLPFLHQLLTHKHKNSIFKDACWTISNITAGNRAEIQAVIDSNIIPPLVQIFLHAELDIKKEVAWVIFRVTSKGSRDNIRYLVDQGCINVLCELLTCPDPKVVSICLEGLENILEVGEADKEMGQHDRVNIFSQRVDECEGWDKIVNLQTHNNNEIYEKAAGIVEKFWPENDNCLDKYAFHGVMSVQSSMEKRLAIMIRQLEAPTRIFG</sequence>
<dbReference type="GO" id="GO:0061608">
    <property type="term" value="F:nuclear import signal receptor activity"/>
    <property type="evidence" value="ECO:0007669"/>
    <property type="project" value="InterPro"/>
</dbReference>
<dbReference type="InterPro" id="IPR036975">
    <property type="entry name" value="Importin-a_IBB_sf"/>
</dbReference>
<dbReference type="Proteomes" id="UP001386955">
    <property type="component" value="Unassembled WGS sequence"/>
</dbReference>
<dbReference type="Gene3D" id="1.25.10.10">
    <property type="entry name" value="Leucine-rich Repeat Variant"/>
    <property type="match status" value="1"/>
</dbReference>
<evidence type="ECO:0000256" key="6">
    <source>
        <dbReference type="PROSITE-ProRule" id="PRU00259"/>
    </source>
</evidence>
<feature type="repeat" description="ARM" evidence="6">
    <location>
        <begin position="277"/>
        <end position="319"/>
    </location>
</feature>
<dbReference type="PIRSF" id="PIRSF005673">
    <property type="entry name" value="Importin_alpha"/>
    <property type="match status" value="1"/>
</dbReference>
<proteinExistence type="inferred from homology"/>
<dbReference type="PROSITE" id="PS51214">
    <property type="entry name" value="IBB"/>
    <property type="match status" value="1"/>
</dbReference>
<evidence type="ECO:0000256" key="2">
    <source>
        <dbReference type="ARBA" id="ARBA00022448"/>
    </source>
</evidence>
<gene>
    <name evidence="9" type="ORF">VNO78_18276</name>
</gene>
<organism evidence="9 10">
    <name type="scientific">Psophocarpus tetragonolobus</name>
    <name type="common">Winged bean</name>
    <name type="synonym">Dolichos tetragonolobus</name>
    <dbReference type="NCBI Taxonomy" id="3891"/>
    <lineage>
        <taxon>Eukaryota</taxon>
        <taxon>Viridiplantae</taxon>
        <taxon>Streptophyta</taxon>
        <taxon>Embryophyta</taxon>
        <taxon>Tracheophyta</taxon>
        <taxon>Spermatophyta</taxon>
        <taxon>Magnoliopsida</taxon>
        <taxon>eudicotyledons</taxon>
        <taxon>Gunneridae</taxon>
        <taxon>Pentapetalae</taxon>
        <taxon>rosids</taxon>
        <taxon>fabids</taxon>
        <taxon>Fabales</taxon>
        <taxon>Fabaceae</taxon>
        <taxon>Papilionoideae</taxon>
        <taxon>50 kb inversion clade</taxon>
        <taxon>NPAAA clade</taxon>
        <taxon>indigoferoid/millettioid clade</taxon>
        <taxon>Phaseoleae</taxon>
        <taxon>Psophocarpus</taxon>
    </lineage>
</organism>
<dbReference type="InterPro" id="IPR032413">
    <property type="entry name" value="Arm_3"/>
</dbReference>
<evidence type="ECO:0000313" key="10">
    <source>
        <dbReference type="Proteomes" id="UP001386955"/>
    </source>
</evidence>
<evidence type="ECO:0000256" key="1">
    <source>
        <dbReference type="ARBA" id="ARBA00010394"/>
    </source>
</evidence>
<comment type="caution">
    <text evidence="9">The sequence shown here is derived from an EMBL/GenBank/DDBJ whole genome shotgun (WGS) entry which is preliminary data.</text>
</comment>
<dbReference type="SUPFAM" id="SSF48371">
    <property type="entry name" value="ARM repeat"/>
    <property type="match status" value="1"/>
</dbReference>
<keyword evidence="10" id="KW-1185">Reference proteome</keyword>
<evidence type="ECO:0000256" key="7">
    <source>
        <dbReference type="SAM" id="MobiDB-lite"/>
    </source>
</evidence>
<dbReference type="Pfam" id="PF01749">
    <property type="entry name" value="IBB"/>
    <property type="match status" value="1"/>
</dbReference>
<dbReference type="PROSITE" id="PS50176">
    <property type="entry name" value="ARM_REPEAT"/>
    <property type="match status" value="1"/>
</dbReference>
<dbReference type="InterPro" id="IPR024931">
    <property type="entry name" value="Importin_alpha"/>
</dbReference>
<keyword evidence="3" id="KW-0677">Repeat</keyword>
<feature type="compositionally biased region" description="Low complexity" evidence="7">
    <location>
        <begin position="39"/>
        <end position="52"/>
    </location>
</feature>
<dbReference type="InterPro" id="IPR016024">
    <property type="entry name" value="ARM-type_fold"/>
</dbReference>
<dbReference type="PANTHER" id="PTHR23316">
    <property type="entry name" value="IMPORTIN ALPHA"/>
    <property type="match status" value="1"/>
</dbReference>
<protein>
    <recommendedName>
        <fullName evidence="5">Importin subunit alpha</fullName>
    </recommendedName>
</protein>
<evidence type="ECO:0000256" key="3">
    <source>
        <dbReference type="ARBA" id="ARBA00022737"/>
    </source>
</evidence>
<dbReference type="InterPro" id="IPR002652">
    <property type="entry name" value="Importin-a_IBB"/>
</dbReference>
<evidence type="ECO:0000256" key="5">
    <source>
        <dbReference type="PIRNR" id="PIRNR005673"/>
    </source>
</evidence>
<comment type="similarity">
    <text evidence="1 5">Belongs to the importin alpha family.</text>
</comment>
<dbReference type="InterPro" id="IPR000225">
    <property type="entry name" value="Armadillo"/>
</dbReference>
<dbReference type="SMART" id="SM00185">
    <property type="entry name" value="ARM"/>
    <property type="match status" value="7"/>
</dbReference>
<dbReference type="GO" id="GO:0005737">
    <property type="term" value="C:cytoplasm"/>
    <property type="evidence" value="ECO:0007669"/>
    <property type="project" value="InterPro"/>
</dbReference>
<feature type="domain" description="IBB" evidence="8">
    <location>
        <begin position="38"/>
        <end position="100"/>
    </location>
</feature>
<name>A0AAN9XLV5_PSOTE</name>
<accession>A0AAN9XLV5</accession>
<feature type="region of interest" description="Disordered" evidence="7">
    <location>
        <begin position="39"/>
        <end position="64"/>
    </location>
</feature>
<evidence type="ECO:0000259" key="8">
    <source>
        <dbReference type="PROSITE" id="PS51214"/>
    </source>
</evidence>
<reference evidence="9 10" key="1">
    <citation type="submission" date="2024-01" db="EMBL/GenBank/DDBJ databases">
        <title>The genomes of 5 underutilized Papilionoideae crops provide insights into root nodulation and disease resistanc.</title>
        <authorList>
            <person name="Jiang F."/>
        </authorList>
    </citation>
    <scope>NUCLEOTIDE SEQUENCE [LARGE SCALE GENOMIC DNA]</scope>
    <source>
        <strain evidence="9">DUOXIRENSHENG_FW03</strain>
        <tissue evidence="9">Leaves</tissue>
    </source>
</reference>
<evidence type="ECO:0000313" key="9">
    <source>
        <dbReference type="EMBL" id="KAK7397109.1"/>
    </source>
</evidence>
<keyword evidence="2 5" id="KW-0813">Transport</keyword>